<protein>
    <submittedName>
        <fullName evidence="10">PQQ-binding-like beta-propeller repeat protein</fullName>
    </submittedName>
</protein>
<proteinExistence type="inferred from homology"/>
<evidence type="ECO:0000256" key="4">
    <source>
        <dbReference type="ARBA" id="ARBA00022723"/>
    </source>
</evidence>
<keyword evidence="3 8" id="KW-0349">Heme</keyword>
<dbReference type="InterPro" id="IPR009056">
    <property type="entry name" value="Cyt_c-like_dom"/>
</dbReference>
<dbReference type="EMBL" id="JACLAU010000001">
    <property type="protein sequence ID" value="MBC2650100.1"/>
    <property type="molecule type" value="Genomic_DNA"/>
</dbReference>
<evidence type="ECO:0000256" key="2">
    <source>
        <dbReference type="ARBA" id="ARBA00008156"/>
    </source>
</evidence>
<evidence type="ECO:0000256" key="8">
    <source>
        <dbReference type="PROSITE-ProRule" id="PRU00433"/>
    </source>
</evidence>
<dbReference type="InterPro" id="IPR018391">
    <property type="entry name" value="PQQ_b-propeller_rpt"/>
</dbReference>
<dbReference type="Proteomes" id="UP000520156">
    <property type="component" value="Unassembled WGS sequence"/>
</dbReference>
<dbReference type="SUPFAM" id="SSF46626">
    <property type="entry name" value="Cytochrome c"/>
    <property type="match status" value="1"/>
</dbReference>
<evidence type="ECO:0000256" key="5">
    <source>
        <dbReference type="ARBA" id="ARBA00022729"/>
    </source>
</evidence>
<dbReference type="PROSITE" id="PS51007">
    <property type="entry name" value="CYTC"/>
    <property type="match status" value="1"/>
</dbReference>
<evidence type="ECO:0000256" key="6">
    <source>
        <dbReference type="ARBA" id="ARBA00023002"/>
    </source>
</evidence>
<organism evidence="10 11">
    <name type="scientific">Novosphingobium aerophilum</name>
    <dbReference type="NCBI Taxonomy" id="2839843"/>
    <lineage>
        <taxon>Bacteria</taxon>
        <taxon>Pseudomonadati</taxon>
        <taxon>Pseudomonadota</taxon>
        <taxon>Alphaproteobacteria</taxon>
        <taxon>Sphingomonadales</taxon>
        <taxon>Sphingomonadaceae</taxon>
        <taxon>Novosphingobium</taxon>
    </lineage>
</organism>
<comment type="similarity">
    <text evidence="2">Belongs to the bacterial PQQ dehydrogenase family.</text>
</comment>
<comment type="caution">
    <text evidence="10">The sequence shown here is derived from an EMBL/GenBank/DDBJ whole genome shotgun (WGS) entry which is preliminary data.</text>
</comment>
<evidence type="ECO:0000256" key="7">
    <source>
        <dbReference type="ARBA" id="ARBA00023004"/>
    </source>
</evidence>
<dbReference type="Gene3D" id="1.10.760.10">
    <property type="entry name" value="Cytochrome c-like domain"/>
    <property type="match status" value="1"/>
</dbReference>
<dbReference type="SUPFAM" id="SSF50998">
    <property type="entry name" value="Quinoprotein alcohol dehydrogenase-like"/>
    <property type="match status" value="1"/>
</dbReference>
<dbReference type="Pfam" id="PF13360">
    <property type="entry name" value="PQQ_2"/>
    <property type="match status" value="2"/>
</dbReference>
<evidence type="ECO:0000256" key="3">
    <source>
        <dbReference type="ARBA" id="ARBA00022617"/>
    </source>
</evidence>
<keyword evidence="7 8" id="KW-0408">Iron</keyword>
<gene>
    <name evidence="10" type="ORF">H7F49_00110</name>
</gene>
<keyword evidence="11" id="KW-1185">Reference proteome</keyword>
<dbReference type="SMART" id="SM00564">
    <property type="entry name" value="PQQ"/>
    <property type="match status" value="7"/>
</dbReference>
<evidence type="ECO:0000313" key="11">
    <source>
        <dbReference type="Proteomes" id="UP000520156"/>
    </source>
</evidence>
<dbReference type="PANTHER" id="PTHR32303">
    <property type="entry name" value="QUINOPROTEIN ALCOHOL DEHYDROGENASE (CYTOCHROME C)"/>
    <property type="match status" value="1"/>
</dbReference>
<dbReference type="AlphaFoldDB" id="A0A7X1F4A5"/>
<evidence type="ECO:0000313" key="10">
    <source>
        <dbReference type="EMBL" id="MBC2650100.1"/>
    </source>
</evidence>
<dbReference type="Gene3D" id="2.140.10.10">
    <property type="entry name" value="Quinoprotein alcohol dehydrogenase-like superfamily"/>
    <property type="match status" value="1"/>
</dbReference>
<keyword evidence="6" id="KW-0560">Oxidoreductase</keyword>
<keyword evidence="5" id="KW-0732">Signal</keyword>
<dbReference type="GO" id="GO:0009055">
    <property type="term" value="F:electron transfer activity"/>
    <property type="evidence" value="ECO:0007669"/>
    <property type="project" value="InterPro"/>
</dbReference>
<dbReference type="GO" id="GO:0046872">
    <property type="term" value="F:metal ion binding"/>
    <property type="evidence" value="ECO:0007669"/>
    <property type="project" value="UniProtKB-KW"/>
</dbReference>
<accession>A0A7X1F4A5</accession>
<evidence type="ECO:0000256" key="1">
    <source>
        <dbReference type="ARBA" id="ARBA00001931"/>
    </source>
</evidence>
<feature type="domain" description="Cytochrome c" evidence="9">
    <location>
        <begin position="48"/>
        <end position="118"/>
    </location>
</feature>
<dbReference type="PANTHER" id="PTHR32303:SF10">
    <property type="entry name" value="OUTER MEMBRANE PROTEIN ASSEMBLY FACTOR BAMB"/>
    <property type="match status" value="1"/>
</dbReference>
<dbReference type="Pfam" id="PF13442">
    <property type="entry name" value="Cytochrome_CBB3"/>
    <property type="match status" value="1"/>
</dbReference>
<comment type="cofactor">
    <cofactor evidence="1">
        <name>pyrroloquinoline quinone</name>
        <dbReference type="ChEBI" id="CHEBI:58442"/>
    </cofactor>
</comment>
<dbReference type="GO" id="GO:0016491">
    <property type="term" value="F:oxidoreductase activity"/>
    <property type="evidence" value="ECO:0007669"/>
    <property type="project" value="UniProtKB-KW"/>
</dbReference>
<dbReference type="InterPro" id="IPR011047">
    <property type="entry name" value="Quinoprotein_ADH-like_sf"/>
</dbReference>
<name>A0A7X1F4A5_9SPHN</name>
<dbReference type="GO" id="GO:0020037">
    <property type="term" value="F:heme binding"/>
    <property type="evidence" value="ECO:0007669"/>
    <property type="project" value="InterPro"/>
</dbReference>
<reference evidence="10 11" key="1">
    <citation type="submission" date="2020-08" db="EMBL/GenBank/DDBJ databases">
        <title>The genome sequence of Novosphingobium flavum 4Y4.</title>
        <authorList>
            <person name="Liu Y."/>
        </authorList>
    </citation>
    <scope>NUCLEOTIDE SEQUENCE [LARGE SCALE GENOMIC DNA]</scope>
    <source>
        <strain evidence="10 11">4Y4</strain>
    </source>
</reference>
<sequence length="629" mass="66401">MLRSITLLALPALAAGGLATGALEGAPPAKRISSTDDLQVYDTPRIDPATAPGRPLFEQHCAMCHMGGVAKAASPAFLAMVAPDSIVAALTDGVMRSQGAMLSAEQKVQVAEYITRVPFASYQRPAPPKQCTGRAAEFDLTDVPGPIGWGRDNRRFIPAAVAQLPAAAVPKLKLKWAFAYPAANRARSQPTLAWGTMFVGSQDGTIFAFDPDSGCTRWTTRLSAEARTAIVADPDTRRLYFGDLLGKVHALDAMTGKELWAERMSDHPDATITGTPTLGGGLLYVPVSSLEVVQAGNPAYACCTFRGSVVALDPATGREVWRAWTAGEPKPQGKTAAGAPILGPSGAPVWNSPTYDPVTDRVFFGSGENYSTPADSNSDAVFAVEARTGRQIWRTQLTARDAWNVGCMVGNDSCPTENGPDHDVAASPLLVTADNGRPMLVVGQKSGEAWGLDPATGKIAWRTRLGHGGTQGGVHFGMAAEGGTVFVPINDMADTYDARVYDAKLRGSGLHAIDAATGKVRWFTRAPDTCRGAKFCDPGISAAVTAIPGVVFAGHLDGMFRAYDSRTGRVLWAFDTRQPMPTIDGKTTKGGSISGPGAAVWRGKVVMNSGYGMYSHMAGNALMVFEPTR</sequence>
<evidence type="ECO:0000259" key="9">
    <source>
        <dbReference type="PROSITE" id="PS51007"/>
    </source>
</evidence>
<dbReference type="InterPro" id="IPR002372">
    <property type="entry name" value="PQQ_rpt_dom"/>
</dbReference>
<keyword evidence="4 8" id="KW-0479">Metal-binding</keyword>
<dbReference type="InterPro" id="IPR036909">
    <property type="entry name" value="Cyt_c-like_dom_sf"/>
</dbReference>